<reference evidence="2 3" key="1">
    <citation type="submission" date="2020-10" db="EMBL/GenBank/DDBJ databases">
        <title>Connecting structure to function with the recovery of over 1000 high-quality activated sludge metagenome-assembled genomes encoding full-length rRNA genes using long-read sequencing.</title>
        <authorList>
            <person name="Singleton C.M."/>
            <person name="Petriglieri F."/>
            <person name="Kristensen J.M."/>
            <person name="Kirkegaard R.H."/>
            <person name="Michaelsen T.Y."/>
            <person name="Andersen M.H."/>
            <person name="Karst S.M."/>
            <person name="Dueholm M.S."/>
            <person name="Nielsen P.H."/>
            <person name="Albertsen M."/>
        </authorList>
    </citation>
    <scope>NUCLEOTIDE SEQUENCE [LARGE SCALE GENOMIC DNA]</scope>
    <source>
        <strain evidence="2">Ega_18-Q3-R5-49_MAXAC.001</strain>
    </source>
</reference>
<name>A0A935IKM9_9MICO</name>
<comment type="caution">
    <text evidence="2">The sequence shown here is derived from an EMBL/GenBank/DDBJ whole genome shotgun (WGS) entry which is preliminary data.</text>
</comment>
<feature type="compositionally biased region" description="Basic and acidic residues" evidence="1">
    <location>
        <begin position="213"/>
        <end position="229"/>
    </location>
</feature>
<protein>
    <submittedName>
        <fullName evidence="2">ATP-binding protein</fullName>
    </submittedName>
</protein>
<sequence length="229" mass="24842">MEQSARRARVVVLTGPSGAGKSRLAARLHAAYGWPIVRLDDFYRDGDDPDLPLVTLGGHDLPDWDDPRSWNAPAAIAALEELLDTGTTRVPTYDIATSRAIGHSQATAAATDLVLAEGIFAAEIVPALVERGRLAGAFCITHGRTPNAVLRFVRDLREGRKPPLVLLRRGIELWRREPRIVSRAASLGASCGSPASVLKEIQTRLIASGETTRPSDRGPEPWEHVRRPG</sequence>
<feature type="region of interest" description="Disordered" evidence="1">
    <location>
        <begin position="208"/>
        <end position="229"/>
    </location>
</feature>
<dbReference type="GO" id="GO:0005524">
    <property type="term" value="F:ATP binding"/>
    <property type="evidence" value="ECO:0007669"/>
    <property type="project" value="UniProtKB-KW"/>
</dbReference>
<dbReference type="SUPFAM" id="SSF52540">
    <property type="entry name" value="P-loop containing nucleoside triphosphate hydrolases"/>
    <property type="match status" value="1"/>
</dbReference>
<gene>
    <name evidence="2" type="ORF">IPI13_12100</name>
</gene>
<dbReference type="AlphaFoldDB" id="A0A935IKM9"/>
<evidence type="ECO:0000256" key="1">
    <source>
        <dbReference type="SAM" id="MobiDB-lite"/>
    </source>
</evidence>
<dbReference type="Proteomes" id="UP000726105">
    <property type="component" value="Unassembled WGS sequence"/>
</dbReference>
<evidence type="ECO:0000313" key="2">
    <source>
        <dbReference type="EMBL" id="MBK7273870.1"/>
    </source>
</evidence>
<organism evidence="2 3">
    <name type="scientific">Candidatus Phosphoribacter hodrii</name>
    <dbReference type="NCBI Taxonomy" id="2953743"/>
    <lineage>
        <taxon>Bacteria</taxon>
        <taxon>Bacillati</taxon>
        <taxon>Actinomycetota</taxon>
        <taxon>Actinomycetes</taxon>
        <taxon>Micrococcales</taxon>
        <taxon>Dermatophilaceae</taxon>
        <taxon>Candidatus Phosphoribacter</taxon>
    </lineage>
</organism>
<accession>A0A935IKM9</accession>
<proteinExistence type="predicted"/>
<dbReference type="InterPro" id="IPR027417">
    <property type="entry name" value="P-loop_NTPase"/>
</dbReference>
<keyword evidence="2" id="KW-0547">Nucleotide-binding</keyword>
<dbReference type="Gene3D" id="3.40.50.300">
    <property type="entry name" value="P-loop containing nucleotide triphosphate hydrolases"/>
    <property type="match status" value="1"/>
</dbReference>
<evidence type="ECO:0000313" key="3">
    <source>
        <dbReference type="Proteomes" id="UP000726105"/>
    </source>
</evidence>
<dbReference type="EMBL" id="JADJIB010000004">
    <property type="protein sequence ID" value="MBK7273870.1"/>
    <property type="molecule type" value="Genomic_DNA"/>
</dbReference>
<keyword evidence="2" id="KW-0067">ATP-binding</keyword>